<evidence type="ECO:0000313" key="6">
    <source>
        <dbReference type="Proteomes" id="UP000649617"/>
    </source>
</evidence>
<dbReference type="SMART" id="SM00053">
    <property type="entry name" value="DYNc"/>
    <property type="match status" value="1"/>
</dbReference>
<dbReference type="SUPFAM" id="SSF52540">
    <property type="entry name" value="P-loop containing nucleoside triphosphate hydrolases"/>
    <property type="match status" value="1"/>
</dbReference>
<dbReference type="Pfam" id="PF00350">
    <property type="entry name" value="Dynamin_N"/>
    <property type="match status" value="1"/>
</dbReference>
<evidence type="ECO:0000259" key="4">
    <source>
        <dbReference type="PROSITE" id="PS51718"/>
    </source>
</evidence>
<dbReference type="InterPro" id="IPR045063">
    <property type="entry name" value="Dynamin_N"/>
</dbReference>
<accession>A0A812VRP6</accession>
<dbReference type="GO" id="GO:0005737">
    <property type="term" value="C:cytoplasm"/>
    <property type="evidence" value="ECO:0007669"/>
    <property type="project" value="TreeGrafter"/>
</dbReference>
<dbReference type="PRINTS" id="PR00195">
    <property type="entry name" value="DYNAMIN"/>
</dbReference>
<gene>
    <name evidence="5" type="primary">shi</name>
    <name evidence="5" type="ORF">SPIL2461_LOCUS16889</name>
</gene>
<dbReference type="InterPro" id="IPR030381">
    <property type="entry name" value="G_DYNAMIN_dom"/>
</dbReference>
<evidence type="ECO:0000256" key="2">
    <source>
        <dbReference type="ARBA" id="ARBA00023134"/>
    </source>
</evidence>
<dbReference type="GO" id="GO:0005525">
    <property type="term" value="F:GTP binding"/>
    <property type="evidence" value="ECO:0007669"/>
    <property type="project" value="InterPro"/>
</dbReference>
<feature type="region of interest" description="Disordered" evidence="3">
    <location>
        <begin position="378"/>
        <end position="403"/>
    </location>
</feature>
<comment type="caution">
    <text evidence="5">The sequence shown here is derived from an EMBL/GenBank/DDBJ whole genome shotgun (WGS) entry which is preliminary data.</text>
</comment>
<reference evidence="5" key="1">
    <citation type="submission" date="2021-02" db="EMBL/GenBank/DDBJ databases">
        <authorList>
            <person name="Dougan E. K."/>
            <person name="Rhodes N."/>
            <person name="Thang M."/>
            <person name="Chan C."/>
        </authorList>
    </citation>
    <scope>NUCLEOTIDE SEQUENCE</scope>
</reference>
<proteinExistence type="predicted"/>
<dbReference type="GO" id="GO:0005874">
    <property type="term" value="C:microtubule"/>
    <property type="evidence" value="ECO:0007669"/>
    <property type="project" value="TreeGrafter"/>
</dbReference>
<dbReference type="InterPro" id="IPR000375">
    <property type="entry name" value="Dynamin_stalk"/>
</dbReference>
<feature type="domain" description="Dynamin-type G" evidence="4">
    <location>
        <begin position="1"/>
        <end position="238"/>
    </location>
</feature>
<dbReference type="GO" id="GO:0008017">
    <property type="term" value="F:microtubule binding"/>
    <property type="evidence" value="ECO:0007669"/>
    <property type="project" value="TreeGrafter"/>
</dbReference>
<dbReference type="Gene3D" id="3.40.50.300">
    <property type="entry name" value="P-loop containing nucleotide triphosphate hydrolases"/>
    <property type="match status" value="1"/>
</dbReference>
<keyword evidence="6" id="KW-1185">Reference proteome</keyword>
<keyword evidence="2" id="KW-0342">GTP-binding</keyword>
<sequence>MPCVLTLLTDSTVKEPYAMVSMDSDFETAKRCSVQEVEGQIKKLTDKHATGTQYISSEAMYVQVVRGEGPQLSLIDLPGITHNATKMADIHEVTVQLVEQYIKPEEMVILCVIPAMSDFGNAEVVKLARKYDPDGIRTLGVVTKCDDAASAEASDIVDKVLMRRSSDVRLELGFHGVVNRSQRNIDEGMSRQKLWNKEELIFTKSHRMKLLPKENWGTSRLMEKVAKIQEARVDECLPRMKEAVRKTLGDLRARLRELPHQPETESDQARLFNSIVAEIRRDLGRRIRAEFVSAKSSDRELTIAPKIDSMVQEYKADLLARNPEWLQEEMIDEVDYRVRTYARGYTVDNLIGSEVFRNLIRQTFIEEGLLKESIEALVTEDSPEDSEDSDEESLPHGPYAENSSYQEQELSEEFLKLVKEAENVPGKFATLETCASLHVYTGIMIEGLVEESAKVIKFNAVGRLADKLEEIWRDELGANLQELLGWPL</sequence>
<dbReference type="PANTHER" id="PTHR11566">
    <property type="entry name" value="DYNAMIN"/>
    <property type="match status" value="1"/>
</dbReference>
<feature type="compositionally biased region" description="Acidic residues" evidence="3">
    <location>
        <begin position="381"/>
        <end position="392"/>
    </location>
</feature>
<dbReference type="PROSITE" id="PS51718">
    <property type="entry name" value="G_DYNAMIN_2"/>
    <property type="match status" value="1"/>
</dbReference>
<evidence type="ECO:0000256" key="3">
    <source>
        <dbReference type="SAM" id="MobiDB-lite"/>
    </source>
</evidence>
<dbReference type="PANTHER" id="PTHR11566:SF173">
    <property type="entry name" value="DYNAMIN-RELATED PROTEIN 4C"/>
    <property type="match status" value="1"/>
</dbReference>
<dbReference type="InterPro" id="IPR022812">
    <property type="entry name" value="Dynamin"/>
</dbReference>
<keyword evidence="1" id="KW-0547">Nucleotide-binding</keyword>
<dbReference type="EMBL" id="CAJNIZ010042809">
    <property type="protein sequence ID" value="CAE7638786.1"/>
    <property type="molecule type" value="Genomic_DNA"/>
</dbReference>
<organism evidence="5 6">
    <name type="scientific">Symbiodinium pilosum</name>
    <name type="common">Dinoflagellate</name>
    <dbReference type="NCBI Taxonomy" id="2952"/>
    <lineage>
        <taxon>Eukaryota</taxon>
        <taxon>Sar</taxon>
        <taxon>Alveolata</taxon>
        <taxon>Dinophyceae</taxon>
        <taxon>Suessiales</taxon>
        <taxon>Symbiodiniaceae</taxon>
        <taxon>Symbiodinium</taxon>
    </lineage>
</organism>
<protein>
    <submittedName>
        <fullName evidence="5">Shi protein</fullName>
    </submittedName>
</protein>
<evidence type="ECO:0000313" key="5">
    <source>
        <dbReference type="EMBL" id="CAE7638786.1"/>
    </source>
</evidence>
<evidence type="ECO:0000256" key="1">
    <source>
        <dbReference type="ARBA" id="ARBA00022741"/>
    </source>
</evidence>
<name>A0A812VRP6_SYMPI</name>
<dbReference type="InterPro" id="IPR001401">
    <property type="entry name" value="Dynamin_GTPase"/>
</dbReference>
<dbReference type="Pfam" id="PF01031">
    <property type="entry name" value="Dynamin_M"/>
    <property type="match status" value="1"/>
</dbReference>
<dbReference type="Proteomes" id="UP000649617">
    <property type="component" value="Unassembled WGS sequence"/>
</dbReference>
<dbReference type="OrthoDB" id="5061070at2759"/>
<dbReference type="InterPro" id="IPR027417">
    <property type="entry name" value="P-loop_NTPase"/>
</dbReference>
<dbReference type="GO" id="GO:0003924">
    <property type="term" value="F:GTPase activity"/>
    <property type="evidence" value="ECO:0007669"/>
    <property type="project" value="InterPro"/>
</dbReference>
<dbReference type="GO" id="GO:0016020">
    <property type="term" value="C:membrane"/>
    <property type="evidence" value="ECO:0007669"/>
    <property type="project" value="TreeGrafter"/>
</dbReference>
<dbReference type="AlphaFoldDB" id="A0A812VRP6"/>